<evidence type="ECO:0000256" key="1">
    <source>
        <dbReference type="ARBA" id="ARBA00001933"/>
    </source>
</evidence>
<dbReference type="AlphaFoldDB" id="E6UZX5"/>
<feature type="domain" description="Tryptophan synthase beta chain-like PALP" evidence="3">
    <location>
        <begin position="106"/>
        <end position="404"/>
    </location>
</feature>
<comment type="cofactor">
    <cofactor evidence="1">
        <name>pyridoxal 5'-phosphate</name>
        <dbReference type="ChEBI" id="CHEBI:597326"/>
    </cofactor>
</comment>
<evidence type="ECO:0000313" key="5">
    <source>
        <dbReference type="Proteomes" id="UP000008917"/>
    </source>
</evidence>
<gene>
    <name evidence="4" type="ordered locus">Varpa_4850</name>
</gene>
<evidence type="ECO:0000313" key="4">
    <source>
        <dbReference type="EMBL" id="ADU39011.1"/>
    </source>
</evidence>
<evidence type="ECO:0000256" key="2">
    <source>
        <dbReference type="ARBA" id="ARBA00022898"/>
    </source>
</evidence>
<dbReference type="KEGG" id="vpe:Varpa_4850"/>
<dbReference type="SUPFAM" id="SSF53686">
    <property type="entry name" value="Tryptophan synthase beta subunit-like PLP-dependent enzymes"/>
    <property type="match status" value="1"/>
</dbReference>
<reference evidence="5" key="1">
    <citation type="submission" date="2010-12" db="EMBL/GenBank/DDBJ databases">
        <title>Complete sequence of Variovorax paradoxus EPS.</title>
        <authorList>
            <consortium name="US DOE Joint Genome Institute"/>
            <person name="Lucas S."/>
            <person name="Copeland A."/>
            <person name="Lapidus A."/>
            <person name="Cheng J.-F."/>
            <person name="Goodwin L."/>
            <person name="Pitluck S."/>
            <person name="Teshima H."/>
            <person name="Detter J.C."/>
            <person name="Han C."/>
            <person name="Tapia R."/>
            <person name="Land M."/>
            <person name="Hauser L."/>
            <person name="Kyrpides N."/>
            <person name="Ivanova N."/>
            <person name="Ovchinnikova G."/>
            <person name="Orwin P."/>
            <person name="Han J.-I.G."/>
            <person name="Woyke T."/>
        </authorList>
    </citation>
    <scope>NUCLEOTIDE SEQUENCE [LARGE SCALE GENOMIC DNA]</scope>
    <source>
        <strain evidence="5">EPS</strain>
    </source>
</reference>
<dbReference type="InterPro" id="IPR036052">
    <property type="entry name" value="TrpB-like_PALP_sf"/>
</dbReference>
<reference evidence="4 5" key="2">
    <citation type="journal article" date="2013" name="Genome Announc.">
        <title>Genome of the Root-Associated Plant Growth-Promoting Bacterium Variovorax paradoxus Strain EPS.</title>
        <authorList>
            <person name="Han J.I."/>
            <person name="Spain J.C."/>
            <person name="Leadbetter J.R."/>
            <person name="Ovchinnikova G."/>
            <person name="Goodwin L.A."/>
            <person name="Han C.S."/>
            <person name="Woyke T."/>
            <person name="Davenport K.W."/>
            <person name="Orwin P.M."/>
        </authorList>
    </citation>
    <scope>NUCLEOTIDE SEQUENCE [LARGE SCALE GENOMIC DNA]</scope>
    <source>
        <strain evidence="4 5">EPS</strain>
    </source>
</reference>
<evidence type="ECO:0000259" key="3">
    <source>
        <dbReference type="Pfam" id="PF00291"/>
    </source>
</evidence>
<keyword evidence="2" id="KW-0663">Pyridoxal phosphate</keyword>
<dbReference type="PANTHER" id="PTHR10314">
    <property type="entry name" value="CYSTATHIONINE BETA-SYNTHASE"/>
    <property type="match status" value="1"/>
</dbReference>
<accession>E6UZX5</accession>
<dbReference type="Pfam" id="PF00291">
    <property type="entry name" value="PALP"/>
    <property type="match status" value="1"/>
</dbReference>
<dbReference type="Proteomes" id="UP000008917">
    <property type="component" value="Chromosome"/>
</dbReference>
<dbReference type="eggNOG" id="COG0498">
    <property type="taxonomic scope" value="Bacteria"/>
</dbReference>
<sequence>MTPSPVLDFKFAALPADPSAHRSGNPAASALARTLKPVRNPRLRGLQCLRCDALYPVTLTHDGCPACKRAGFHVALRASYLPDLGNQTERAEGHDAIPMPYASGFTLGEGQTPMLEMTELARHFDVARLGLKDESSNPTGSHKDRMTAVGVAQALDFGAHTLVLASSGNAAVSAAHYAWAAGLRCEVATYEGMPATYSRQLDALGARRYVFADNAGRWAFVRERSQYPGYFALTNYRLPALGSAPLAIEGYKTIAPECVADAGLPDHIVIPTARGDLAWGIYAGFRDLLAAGRIPRLPRLWLVEPFPRLARVFAGGAINGSYPGHTAQFSTAGATVTYLQWQAASATGGGAVVVSDDEARAARRLLTAAGVSAELCAAGGLAALRQLRESGAIAADAHVVLMLTANASSDPSWPDPAV</sequence>
<dbReference type="OrthoDB" id="9778118at2"/>
<dbReference type="HOGENOM" id="CLU_028142_4_1_4"/>
<dbReference type="InterPro" id="IPR001926">
    <property type="entry name" value="TrpB-like_PALP"/>
</dbReference>
<dbReference type="STRING" id="595537.Varpa_4850"/>
<dbReference type="Gene3D" id="3.40.50.1100">
    <property type="match status" value="2"/>
</dbReference>
<dbReference type="InterPro" id="IPR050214">
    <property type="entry name" value="Cys_Synth/Cystath_Beta-Synth"/>
</dbReference>
<name>E6UZX5_VARPE</name>
<dbReference type="GO" id="GO:1901605">
    <property type="term" value="P:alpha-amino acid metabolic process"/>
    <property type="evidence" value="ECO:0007669"/>
    <property type="project" value="UniProtKB-ARBA"/>
</dbReference>
<organism evidence="4 5">
    <name type="scientific">Variovorax paradoxus (strain EPS)</name>
    <dbReference type="NCBI Taxonomy" id="595537"/>
    <lineage>
        <taxon>Bacteria</taxon>
        <taxon>Pseudomonadati</taxon>
        <taxon>Pseudomonadota</taxon>
        <taxon>Betaproteobacteria</taxon>
        <taxon>Burkholderiales</taxon>
        <taxon>Comamonadaceae</taxon>
        <taxon>Variovorax</taxon>
    </lineage>
</organism>
<protein>
    <submittedName>
        <fullName evidence="4">Pyridoxal-5'-phosphate-dependent protein beta subunit</fullName>
    </submittedName>
</protein>
<dbReference type="RefSeq" id="WP_013543219.1">
    <property type="nucleotide sequence ID" value="NC_014931.1"/>
</dbReference>
<dbReference type="EMBL" id="CP002417">
    <property type="protein sequence ID" value="ADU39011.1"/>
    <property type="molecule type" value="Genomic_DNA"/>
</dbReference>
<proteinExistence type="predicted"/>